<dbReference type="EMBL" id="CP022098">
    <property type="protein sequence ID" value="ATB43313.1"/>
    <property type="molecule type" value="Genomic_DNA"/>
</dbReference>
<evidence type="ECO:0000256" key="2">
    <source>
        <dbReference type="PROSITE-ProRule" id="PRU00169"/>
    </source>
</evidence>
<reference evidence="4 5" key="1">
    <citation type="submission" date="2017-06" db="EMBL/GenBank/DDBJ databases">
        <title>Sequencing and comparative analysis of myxobacterial genomes.</title>
        <authorList>
            <person name="Rupp O."/>
            <person name="Goesmann A."/>
            <person name="Sogaard-Andersen L."/>
        </authorList>
    </citation>
    <scope>NUCLEOTIDE SEQUENCE [LARGE SCALE GENOMIC DNA]</scope>
    <source>
        <strain evidence="4 5">DSM 52655</strain>
    </source>
</reference>
<dbReference type="Gene3D" id="3.40.50.2300">
    <property type="match status" value="1"/>
</dbReference>
<accession>A0A250JI57</accession>
<dbReference type="GO" id="GO:0000160">
    <property type="term" value="P:phosphorelay signal transduction system"/>
    <property type="evidence" value="ECO:0007669"/>
    <property type="project" value="InterPro"/>
</dbReference>
<dbReference type="InterPro" id="IPR011006">
    <property type="entry name" value="CheY-like_superfamily"/>
</dbReference>
<dbReference type="PANTHER" id="PTHR44591:SF3">
    <property type="entry name" value="RESPONSE REGULATORY DOMAIN-CONTAINING PROTEIN"/>
    <property type="match status" value="1"/>
</dbReference>
<dbReference type="InterPro" id="IPR001789">
    <property type="entry name" value="Sig_transdc_resp-reg_receiver"/>
</dbReference>
<feature type="modified residue" description="4-aspartylphosphate" evidence="2">
    <location>
        <position position="130"/>
    </location>
</feature>
<gene>
    <name evidence="4" type="ORF">CYFUS_008793</name>
</gene>
<evidence type="ECO:0000313" key="5">
    <source>
        <dbReference type="Proteomes" id="UP000217257"/>
    </source>
</evidence>
<organism evidence="4 5">
    <name type="scientific">Cystobacter fuscus</name>
    <dbReference type="NCBI Taxonomy" id="43"/>
    <lineage>
        <taxon>Bacteria</taxon>
        <taxon>Pseudomonadati</taxon>
        <taxon>Myxococcota</taxon>
        <taxon>Myxococcia</taxon>
        <taxon>Myxococcales</taxon>
        <taxon>Cystobacterineae</taxon>
        <taxon>Archangiaceae</taxon>
        <taxon>Cystobacter</taxon>
    </lineage>
</organism>
<dbReference type="PANTHER" id="PTHR44591">
    <property type="entry name" value="STRESS RESPONSE REGULATOR PROTEIN 1"/>
    <property type="match status" value="1"/>
</dbReference>
<dbReference type="KEGG" id="cfus:CYFUS_008793"/>
<name>A0A250JI57_9BACT</name>
<sequence>MPMSSTPTAPLPWRPDPLSWMAASPPGFPGAGVRPPIASSGPRAEGQGQRRILVVDDDPAILKVWRRVLGTRTAPSSLDHLEKKLFGATPPAAPTDAGFAIDTASQGMEGYQKVVSALEEDRPYTFALVDMRMPPGWDGLETILHMLEKDPRLEVAICSAFSDISRDEVAQRVGRSDLLWIRKPFELEAARDLARKLSEQGVHRRQTR</sequence>
<evidence type="ECO:0000259" key="3">
    <source>
        <dbReference type="PROSITE" id="PS50110"/>
    </source>
</evidence>
<dbReference type="SUPFAM" id="SSF52172">
    <property type="entry name" value="CheY-like"/>
    <property type="match status" value="1"/>
</dbReference>
<dbReference type="AlphaFoldDB" id="A0A250JI57"/>
<feature type="domain" description="Response regulatory" evidence="3">
    <location>
        <begin position="51"/>
        <end position="198"/>
    </location>
</feature>
<evidence type="ECO:0000256" key="1">
    <source>
        <dbReference type="ARBA" id="ARBA00022553"/>
    </source>
</evidence>
<dbReference type="Proteomes" id="UP000217257">
    <property type="component" value="Chromosome"/>
</dbReference>
<dbReference type="InterPro" id="IPR050595">
    <property type="entry name" value="Bact_response_regulator"/>
</dbReference>
<dbReference type="PROSITE" id="PS50110">
    <property type="entry name" value="RESPONSE_REGULATORY"/>
    <property type="match status" value="1"/>
</dbReference>
<proteinExistence type="predicted"/>
<protein>
    <submittedName>
        <fullName evidence="4">Response regulator/GGDEF domain/EAL domain protein</fullName>
    </submittedName>
</protein>
<keyword evidence="1 2" id="KW-0597">Phosphoprotein</keyword>
<evidence type="ECO:0000313" key="4">
    <source>
        <dbReference type="EMBL" id="ATB43313.1"/>
    </source>
</evidence>